<name>A0A371EQM9_MUCPR</name>
<dbReference type="InterPro" id="IPR043502">
    <property type="entry name" value="DNA/RNA_pol_sf"/>
</dbReference>
<dbReference type="InterPro" id="IPR041577">
    <property type="entry name" value="RT_RNaseH_2"/>
</dbReference>
<dbReference type="Proteomes" id="UP000257109">
    <property type="component" value="Unassembled WGS sequence"/>
</dbReference>
<dbReference type="EMBL" id="QJKJ01012617">
    <property type="protein sequence ID" value="RDX68266.1"/>
    <property type="molecule type" value="Genomic_DNA"/>
</dbReference>
<sequence length="325" mass="36524">MKFSVGRRGGSVWANSRLTQCYYEDSLRVGSQPSRAKDSVVNSEHERPLPVENLKEIQIGPSTACKTKISTMLEKKEESCLTHFLMENRDVFAWTQDDRPGIDPNFMCHRLLIALGAKSITQRKWKQGKDKRRAAKEETSKLLAVGFIKEVMSFGMKNAGATYQCLMDKIFKDVIGTNVEVCVNDMVVKSTTTDEHCSALERSAETTIPIFDTLKRGGNFALMPGSEEAFLKLKALLATPLVLTRPTLGIPLLIYVSDDALSATMVQEKEGKQYLIYFTSKVLQGAKKSYQKIEKASLALVITLRKLHPYFQGYNIIVRTNLLIR</sequence>
<dbReference type="Pfam" id="PF17919">
    <property type="entry name" value="RT_RNaseH_2"/>
    <property type="match status" value="1"/>
</dbReference>
<evidence type="ECO:0000313" key="3">
    <source>
        <dbReference type="Proteomes" id="UP000257109"/>
    </source>
</evidence>
<reference evidence="2" key="1">
    <citation type="submission" date="2018-05" db="EMBL/GenBank/DDBJ databases">
        <title>Draft genome of Mucuna pruriens seed.</title>
        <authorList>
            <person name="Nnadi N.E."/>
            <person name="Vos R."/>
            <person name="Hasami M.H."/>
            <person name="Devisetty U.K."/>
            <person name="Aguiy J.C."/>
        </authorList>
    </citation>
    <scope>NUCLEOTIDE SEQUENCE [LARGE SCALE GENOMIC DNA]</scope>
    <source>
        <strain evidence="2">JCA_2017</strain>
    </source>
</reference>
<gene>
    <name evidence="2" type="ORF">CR513_52757</name>
</gene>
<comment type="caution">
    <text evidence="2">The sequence shown here is derived from an EMBL/GenBank/DDBJ whole genome shotgun (WGS) entry which is preliminary data.</text>
</comment>
<organism evidence="2 3">
    <name type="scientific">Mucuna pruriens</name>
    <name type="common">Velvet bean</name>
    <name type="synonym">Dolichos pruriens</name>
    <dbReference type="NCBI Taxonomy" id="157652"/>
    <lineage>
        <taxon>Eukaryota</taxon>
        <taxon>Viridiplantae</taxon>
        <taxon>Streptophyta</taxon>
        <taxon>Embryophyta</taxon>
        <taxon>Tracheophyta</taxon>
        <taxon>Spermatophyta</taxon>
        <taxon>Magnoliopsida</taxon>
        <taxon>eudicotyledons</taxon>
        <taxon>Gunneridae</taxon>
        <taxon>Pentapetalae</taxon>
        <taxon>rosids</taxon>
        <taxon>fabids</taxon>
        <taxon>Fabales</taxon>
        <taxon>Fabaceae</taxon>
        <taxon>Papilionoideae</taxon>
        <taxon>50 kb inversion clade</taxon>
        <taxon>NPAAA clade</taxon>
        <taxon>indigoferoid/millettioid clade</taxon>
        <taxon>Phaseoleae</taxon>
        <taxon>Mucuna</taxon>
    </lineage>
</organism>
<evidence type="ECO:0000259" key="1">
    <source>
        <dbReference type="Pfam" id="PF17919"/>
    </source>
</evidence>
<dbReference type="PANTHER" id="PTHR24559:SF444">
    <property type="entry name" value="REVERSE TRANSCRIPTASE DOMAIN-CONTAINING PROTEIN"/>
    <property type="match status" value="1"/>
</dbReference>
<dbReference type="PANTHER" id="PTHR24559">
    <property type="entry name" value="TRANSPOSON TY3-I GAG-POL POLYPROTEIN"/>
    <property type="match status" value="1"/>
</dbReference>
<accession>A0A371EQM9</accession>
<protein>
    <recommendedName>
        <fullName evidence="1">Reverse transcriptase/retrotransposon-derived protein RNase H-like domain-containing protein</fullName>
    </recommendedName>
</protein>
<proteinExistence type="predicted"/>
<dbReference type="Gene3D" id="3.30.70.270">
    <property type="match status" value="1"/>
</dbReference>
<dbReference type="AlphaFoldDB" id="A0A371EQM9"/>
<evidence type="ECO:0000313" key="2">
    <source>
        <dbReference type="EMBL" id="RDX68266.1"/>
    </source>
</evidence>
<feature type="non-terminal residue" evidence="2">
    <location>
        <position position="1"/>
    </location>
</feature>
<dbReference type="SUPFAM" id="SSF56672">
    <property type="entry name" value="DNA/RNA polymerases"/>
    <property type="match status" value="1"/>
</dbReference>
<keyword evidence="3" id="KW-1185">Reference proteome</keyword>
<dbReference type="InterPro" id="IPR043128">
    <property type="entry name" value="Rev_trsase/Diguanyl_cyclase"/>
</dbReference>
<feature type="domain" description="Reverse transcriptase/retrotransposon-derived protein RNase H-like" evidence="1">
    <location>
        <begin position="226"/>
        <end position="318"/>
    </location>
</feature>
<dbReference type="InterPro" id="IPR053134">
    <property type="entry name" value="RNA-dir_DNA_polymerase"/>
</dbReference>
<dbReference type="OrthoDB" id="1735624at2759"/>